<name>A0A8K0CXG9_IGNLU</name>
<gene>
    <name evidence="2" type="ORF">ILUMI_13967</name>
</gene>
<accession>A0A8K0CXG9</accession>
<organism evidence="2 3">
    <name type="scientific">Ignelater luminosus</name>
    <name type="common">Cucubano</name>
    <name type="synonym">Pyrophorus luminosus</name>
    <dbReference type="NCBI Taxonomy" id="2038154"/>
    <lineage>
        <taxon>Eukaryota</taxon>
        <taxon>Metazoa</taxon>
        <taxon>Ecdysozoa</taxon>
        <taxon>Arthropoda</taxon>
        <taxon>Hexapoda</taxon>
        <taxon>Insecta</taxon>
        <taxon>Pterygota</taxon>
        <taxon>Neoptera</taxon>
        <taxon>Endopterygota</taxon>
        <taxon>Coleoptera</taxon>
        <taxon>Polyphaga</taxon>
        <taxon>Elateriformia</taxon>
        <taxon>Elateroidea</taxon>
        <taxon>Elateridae</taxon>
        <taxon>Agrypninae</taxon>
        <taxon>Pyrophorini</taxon>
        <taxon>Ignelater</taxon>
    </lineage>
</organism>
<comment type="caution">
    <text evidence="2">The sequence shown here is derived from an EMBL/GenBank/DDBJ whole genome shotgun (WGS) entry which is preliminary data.</text>
</comment>
<evidence type="ECO:0000313" key="3">
    <source>
        <dbReference type="Proteomes" id="UP000801492"/>
    </source>
</evidence>
<dbReference type="Gene3D" id="3.30.70.270">
    <property type="match status" value="1"/>
</dbReference>
<dbReference type="SUPFAM" id="SSF56672">
    <property type="entry name" value="DNA/RNA polymerases"/>
    <property type="match status" value="1"/>
</dbReference>
<feature type="domain" description="Reverse transcriptase" evidence="1">
    <location>
        <begin position="132"/>
        <end position="188"/>
    </location>
</feature>
<keyword evidence="3" id="KW-1185">Reference proteome</keyword>
<dbReference type="EMBL" id="VTPC01008869">
    <property type="protein sequence ID" value="KAF2892207.1"/>
    <property type="molecule type" value="Genomic_DNA"/>
</dbReference>
<evidence type="ECO:0000313" key="2">
    <source>
        <dbReference type="EMBL" id="KAF2892207.1"/>
    </source>
</evidence>
<dbReference type="Pfam" id="PF00078">
    <property type="entry name" value="RVT_1"/>
    <property type="match status" value="1"/>
</dbReference>
<dbReference type="InterPro" id="IPR043502">
    <property type="entry name" value="DNA/RNA_pol_sf"/>
</dbReference>
<sequence>MVATNSEKTRINLLNNTIENKKYDESRKLVKKKYRNIKREHIERKIQAIDNNYIKKQAKEFYKGINNEKRRNLQSKMVFCKNQNGKIEESLDRWAEYFQEVYESREKQTGDINEQAYTPAAEREDPPTQQGIAEIIRKLKNSEIMAYADDIVLMARTEDNLRNVFKKLENAAKDKGLIIKESKTKLIKIEKTPGTNESKKMKIVTEEKEYELEAVIKYNNLGVEVTNTGEEKMKYRRESAKKINTFPEQIEQNINTNAKLQTNDELEAATHHLITTIGEASWTATPKSRNLKANMPNLPYEITQLVKEKRRARAQWQRTHNIEDRRKFNQMSLPIKKFTKTEIKAEIKLLNNKKSPGYDLIDAIVLKRLPDRGIQFLQILFHAILRLSHWPVQLKSAEIILISKSEKSPDKINSYRPISLFPTISKWLEKLFLKRIRHDGLQDEWPPDHQFGDETSDIKQIRAGVPQRSVLGPFLYLLFTYDIPSMEQSSISTFADDTALLAFSDDPEMASSLSQRDLKLVEK</sequence>
<reference evidence="2" key="1">
    <citation type="submission" date="2019-08" db="EMBL/GenBank/DDBJ databases">
        <title>The genome of the North American firefly Photinus pyralis.</title>
        <authorList>
            <consortium name="Photinus pyralis genome working group"/>
            <person name="Fallon T.R."/>
            <person name="Sander Lower S.E."/>
            <person name="Weng J.-K."/>
        </authorList>
    </citation>
    <scope>NUCLEOTIDE SEQUENCE</scope>
    <source>
        <strain evidence="2">TRF0915ILg1</strain>
        <tissue evidence="2">Whole body</tissue>
    </source>
</reference>
<dbReference type="InterPro" id="IPR043128">
    <property type="entry name" value="Rev_trsase/Diguanyl_cyclase"/>
</dbReference>
<protein>
    <recommendedName>
        <fullName evidence="1">Reverse transcriptase domain-containing protein</fullName>
    </recommendedName>
</protein>
<dbReference type="AlphaFoldDB" id="A0A8K0CXG9"/>
<dbReference type="InterPro" id="IPR000477">
    <property type="entry name" value="RT_dom"/>
</dbReference>
<evidence type="ECO:0000259" key="1">
    <source>
        <dbReference type="Pfam" id="PF00078"/>
    </source>
</evidence>
<dbReference type="PANTHER" id="PTHR19446">
    <property type="entry name" value="REVERSE TRANSCRIPTASES"/>
    <property type="match status" value="1"/>
</dbReference>
<dbReference type="OrthoDB" id="6769832at2759"/>
<proteinExistence type="predicted"/>
<dbReference type="Proteomes" id="UP000801492">
    <property type="component" value="Unassembled WGS sequence"/>
</dbReference>
<dbReference type="GO" id="GO:0071897">
    <property type="term" value="P:DNA biosynthetic process"/>
    <property type="evidence" value="ECO:0007669"/>
    <property type="project" value="UniProtKB-ARBA"/>
</dbReference>